<gene>
    <name evidence="1" type="ORF">EJB05_37217</name>
</gene>
<dbReference type="AlphaFoldDB" id="A0A5J9TSV7"/>
<keyword evidence="2" id="KW-1185">Reference proteome</keyword>
<organism evidence="1 2">
    <name type="scientific">Eragrostis curvula</name>
    <name type="common">weeping love grass</name>
    <dbReference type="NCBI Taxonomy" id="38414"/>
    <lineage>
        <taxon>Eukaryota</taxon>
        <taxon>Viridiplantae</taxon>
        <taxon>Streptophyta</taxon>
        <taxon>Embryophyta</taxon>
        <taxon>Tracheophyta</taxon>
        <taxon>Spermatophyta</taxon>
        <taxon>Magnoliopsida</taxon>
        <taxon>Liliopsida</taxon>
        <taxon>Poales</taxon>
        <taxon>Poaceae</taxon>
        <taxon>PACMAD clade</taxon>
        <taxon>Chloridoideae</taxon>
        <taxon>Eragrostideae</taxon>
        <taxon>Eragrostidinae</taxon>
        <taxon>Eragrostis</taxon>
    </lineage>
</organism>
<dbReference type="EMBL" id="RWGY01000031">
    <property type="protein sequence ID" value="TVU13791.1"/>
    <property type="molecule type" value="Genomic_DNA"/>
</dbReference>
<proteinExistence type="predicted"/>
<feature type="non-terminal residue" evidence="1">
    <location>
        <position position="1"/>
    </location>
</feature>
<name>A0A5J9TSV7_9POAL</name>
<evidence type="ECO:0000313" key="1">
    <source>
        <dbReference type="EMBL" id="TVU13791.1"/>
    </source>
</evidence>
<dbReference type="Gramene" id="TVU13791">
    <property type="protein sequence ID" value="TVU13791"/>
    <property type="gene ID" value="EJB05_37217"/>
</dbReference>
<protein>
    <submittedName>
        <fullName evidence="1">Uncharacterized protein</fullName>
    </submittedName>
</protein>
<evidence type="ECO:0000313" key="2">
    <source>
        <dbReference type="Proteomes" id="UP000324897"/>
    </source>
</evidence>
<accession>A0A5J9TSV7</accession>
<comment type="caution">
    <text evidence="1">The sequence shown here is derived from an EMBL/GenBank/DDBJ whole genome shotgun (WGS) entry which is preliminary data.</text>
</comment>
<reference evidence="1 2" key="1">
    <citation type="journal article" date="2019" name="Sci. Rep.">
        <title>A high-quality genome of Eragrostis curvula grass provides insights into Poaceae evolution and supports new strategies to enhance forage quality.</title>
        <authorList>
            <person name="Carballo J."/>
            <person name="Santos B.A.C.M."/>
            <person name="Zappacosta D."/>
            <person name="Garbus I."/>
            <person name="Selva J.P."/>
            <person name="Gallo C.A."/>
            <person name="Diaz A."/>
            <person name="Albertini E."/>
            <person name="Caccamo M."/>
            <person name="Echenique V."/>
        </authorList>
    </citation>
    <scope>NUCLEOTIDE SEQUENCE [LARGE SCALE GENOMIC DNA]</scope>
    <source>
        <strain evidence="2">cv. Victoria</strain>
        <tissue evidence="1">Leaf</tissue>
    </source>
</reference>
<dbReference type="Proteomes" id="UP000324897">
    <property type="component" value="Unassembled WGS sequence"/>
</dbReference>
<sequence>MIDLEIREPWQDGMFGLVPSCTRARFVLVPAIGSKDRFMEHPWDLYGYSLANYLDILFFSVHTIGGLVVQEGASAAEVKWTPYAVSGGTLAGVYRLRGSLERPCSVTLATHPGSVKQNGKHDSWGTCANSAEIQTVMTAVLTVKSGLDLFMISGGLGWLTMEEKRSTMMTTSIWTLRTRLALPRTTPVEMEDTLHFIAAYPAKPSLAYLFCL</sequence>